<organism evidence="1 2">
    <name type="scientific">Tepidimicrobium xylanilyticum</name>
    <dbReference type="NCBI Taxonomy" id="1123352"/>
    <lineage>
        <taxon>Bacteria</taxon>
        <taxon>Bacillati</taxon>
        <taxon>Bacillota</taxon>
        <taxon>Tissierellia</taxon>
        <taxon>Tissierellales</taxon>
        <taxon>Tepidimicrobiaceae</taxon>
        <taxon>Tepidimicrobium</taxon>
    </lineage>
</organism>
<accession>A0A1H2XL99</accession>
<dbReference type="AlphaFoldDB" id="A0A1H2XL99"/>
<dbReference type="RefSeq" id="WP_093752313.1">
    <property type="nucleotide sequence ID" value="NZ_FNNG01000005.1"/>
</dbReference>
<proteinExistence type="predicted"/>
<evidence type="ECO:0000313" key="2">
    <source>
        <dbReference type="Proteomes" id="UP000198828"/>
    </source>
</evidence>
<protein>
    <submittedName>
        <fullName evidence="1">Uncharacterized protein</fullName>
    </submittedName>
</protein>
<dbReference type="OrthoDB" id="2613492at2"/>
<reference evidence="1 2" key="1">
    <citation type="submission" date="2016-10" db="EMBL/GenBank/DDBJ databases">
        <authorList>
            <person name="de Groot N.N."/>
        </authorList>
    </citation>
    <scope>NUCLEOTIDE SEQUENCE [LARGE SCALE GENOMIC DNA]</scope>
    <source>
        <strain evidence="1 2">DSM 23310</strain>
    </source>
</reference>
<keyword evidence="2" id="KW-1185">Reference proteome</keyword>
<dbReference type="Proteomes" id="UP000198828">
    <property type="component" value="Unassembled WGS sequence"/>
</dbReference>
<dbReference type="EMBL" id="FNNG01000005">
    <property type="protein sequence ID" value="SDW93478.1"/>
    <property type="molecule type" value="Genomic_DNA"/>
</dbReference>
<gene>
    <name evidence="1" type="ORF">SAMN05660923_01473</name>
</gene>
<name>A0A1H2XL99_9FIRM</name>
<evidence type="ECO:0000313" key="1">
    <source>
        <dbReference type="EMBL" id="SDW93478.1"/>
    </source>
</evidence>
<sequence length="410" mass="47677">MKKRLILVLTLIVILINVYPSFATVSNFTTVDDSQEVKLIDGEVKFLGAKSLNKIADNNTEYKNSEIVIDKLSLYGTKLNLVGKIDNKEINLFGTIYQSRIHDEKLVIDSKDISGNFDIIHNGIFLEVPNNYKLQLGNNDVSENVFLLYLESNEAYYTYEFELPKKFIEEVSQLVFDDYGDEQVLIEHWWVKVYEPIVESMSSDTVQLNVYDNSVYTTRRLYYEDFDYTYEIDIILELYTDDLFRNKTTGYALIFIEDQRVLYNGKIVDDVEMLGVTNSVISIKLDARNDDVFRRVEWDTYSRYPNPRFRIEWGYGYGPFNIVLSGSSSNSSGSFIVPSSSSEQYKFISINNRTPILRVKDSHQTFYSIDELAPYSRRHYITADIDFDIFLINYHTIVDSDSYTLRGGYE</sequence>